<proteinExistence type="predicted"/>
<comment type="caution">
    <text evidence="2">The sequence shown here is derived from an EMBL/GenBank/DDBJ whole genome shotgun (WGS) entry which is preliminary data.</text>
</comment>
<dbReference type="RefSeq" id="WP_358142618.1">
    <property type="nucleotide sequence ID" value="NZ_JBFALK010000049.1"/>
</dbReference>
<dbReference type="Proteomes" id="UP001551675">
    <property type="component" value="Unassembled WGS sequence"/>
</dbReference>
<dbReference type="EMBL" id="JBFALK010000049">
    <property type="protein sequence ID" value="MEV0975184.1"/>
    <property type="molecule type" value="Genomic_DNA"/>
</dbReference>
<evidence type="ECO:0000313" key="3">
    <source>
        <dbReference type="Proteomes" id="UP001551675"/>
    </source>
</evidence>
<name>A0ABV3GU67_MICGL</name>
<accession>A0ABV3GU67</accession>
<reference evidence="2 3" key="1">
    <citation type="submission" date="2024-06" db="EMBL/GenBank/DDBJ databases">
        <title>The Natural Products Discovery Center: Release of the First 8490 Sequenced Strains for Exploring Actinobacteria Biosynthetic Diversity.</title>
        <authorList>
            <person name="Kalkreuter E."/>
            <person name="Kautsar S.A."/>
            <person name="Yang D."/>
            <person name="Bader C.D."/>
            <person name="Teijaro C.N."/>
            <person name="Fluegel L."/>
            <person name="Davis C.M."/>
            <person name="Simpson J.R."/>
            <person name="Lauterbach L."/>
            <person name="Steele A.D."/>
            <person name="Gui C."/>
            <person name="Meng S."/>
            <person name="Li G."/>
            <person name="Viehrig K."/>
            <person name="Ye F."/>
            <person name="Su P."/>
            <person name="Kiefer A.F."/>
            <person name="Nichols A."/>
            <person name="Cepeda A.J."/>
            <person name="Yan W."/>
            <person name="Fan B."/>
            <person name="Jiang Y."/>
            <person name="Adhikari A."/>
            <person name="Zheng C.-J."/>
            <person name="Schuster L."/>
            <person name="Cowan T.M."/>
            <person name="Smanski M.J."/>
            <person name="Chevrette M.G."/>
            <person name="De Carvalho L.P.S."/>
            <person name="Shen B."/>
        </authorList>
    </citation>
    <scope>NUCLEOTIDE SEQUENCE [LARGE SCALE GENOMIC DNA]</scope>
    <source>
        <strain evidence="2 3">NPDC050100</strain>
    </source>
</reference>
<sequence>MSKRLRPSSARDVGDRLKLHLRMLRVDGRDFHVITPRPGVTARFSTNRFHETWHILSDPHGALLLSRLLWGLSFQRQPGTLVVIDRPHLDPNPFDAEPADPIALVPAHLTVLTAQAARQLRHRLNQPGTAPGRTVRWHTWGLDDQLTRIRNAHDDGSWLRRWRELWPDPDPYGTRIDRIGGLLTFRATPALLRHWALDVARLGEDDYHGMAYTEIHGAKYEPCRADGEVQTFRDYHERVAVARESRQEVLDGLAGSLAPGEANPLIWRRNSTVRARRRTTAQSARPDARVPKS</sequence>
<organism evidence="2 3">
    <name type="scientific">Microtetraspora glauca</name>
    <dbReference type="NCBI Taxonomy" id="1996"/>
    <lineage>
        <taxon>Bacteria</taxon>
        <taxon>Bacillati</taxon>
        <taxon>Actinomycetota</taxon>
        <taxon>Actinomycetes</taxon>
        <taxon>Streptosporangiales</taxon>
        <taxon>Streptosporangiaceae</taxon>
        <taxon>Microtetraspora</taxon>
    </lineage>
</organism>
<feature type="region of interest" description="Disordered" evidence="1">
    <location>
        <begin position="268"/>
        <end position="293"/>
    </location>
</feature>
<protein>
    <submittedName>
        <fullName evidence="2">Uncharacterized protein</fullName>
    </submittedName>
</protein>
<keyword evidence="3" id="KW-1185">Reference proteome</keyword>
<evidence type="ECO:0000313" key="2">
    <source>
        <dbReference type="EMBL" id="MEV0975184.1"/>
    </source>
</evidence>
<gene>
    <name evidence="2" type="ORF">AB0I59_41905</name>
</gene>
<evidence type="ECO:0000256" key="1">
    <source>
        <dbReference type="SAM" id="MobiDB-lite"/>
    </source>
</evidence>